<feature type="region of interest" description="Disordered" evidence="1">
    <location>
        <begin position="232"/>
        <end position="253"/>
    </location>
</feature>
<dbReference type="EMBL" id="HG994591">
    <property type="protein sequence ID" value="CAF2820923.1"/>
    <property type="molecule type" value="Genomic_DNA"/>
</dbReference>
<sequence length="345" mass="39139">MLSDIRGQIIKPIPNNMDKMIKKTLNLCDLDFSKESVLSSNDVPQKGNPPYNVLEIVNPNTNYKEVTKLLLEYIGQSTVPTRNEKKTRKEIDTMFGERVQSNEHQSKYERQFVEDVLFQFDHILSKYSSDFGETEILEFEVNTLNNGPVPVNVRPTGCTLVPVKKKDGTWRFATDYGQLNQITKLTTTYCHSMELLTDLQLGEARYFIPIDMAGVYFAVPINAMTTINQNKLSSNNEQHSNNEDKDKENDAPSNQRIYTLFANAKTIIEPVKSLAYFEPNGQIATSLTIIGIKLQIPIQDVIEEVEKLIKGATNPTVKNITVWIQRKTHIESTTIANETNNTSTI</sequence>
<evidence type="ECO:0000313" key="3">
    <source>
        <dbReference type="Proteomes" id="UP000675881"/>
    </source>
</evidence>
<accession>A0A7R8CHL2</accession>
<dbReference type="OrthoDB" id="420169at2759"/>
<proteinExistence type="predicted"/>
<dbReference type="SUPFAM" id="SSF56672">
    <property type="entry name" value="DNA/RNA polymerases"/>
    <property type="match status" value="1"/>
</dbReference>
<gene>
    <name evidence="2" type="ORF">LSAA_3549</name>
</gene>
<evidence type="ECO:0000313" key="2">
    <source>
        <dbReference type="EMBL" id="CAF2820923.1"/>
    </source>
</evidence>
<organism evidence="2 3">
    <name type="scientific">Lepeophtheirus salmonis</name>
    <name type="common">Salmon louse</name>
    <name type="synonym">Caligus salmonis</name>
    <dbReference type="NCBI Taxonomy" id="72036"/>
    <lineage>
        <taxon>Eukaryota</taxon>
        <taxon>Metazoa</taxon>
        <taxon>Ecdysozoa</taxon>
        <taxon>Arthropoda</taxon>
        <taxon>Crustacea</taxon>
        <taxon>Multicrustacea</taxon>
        <taxon>Hexanauplia</taxon>
        <taxon>Copepoda</taxon>
        <taxon>Siphonostomatoida</taxon>
        <taxon>Caligidae</taxon>
        <taxon>Lepeophtheirus</taxon>
    </lineage>
</organism>
<dbReference type="Proteomes" id="UP000675881">
    <property type="component" value="Chromosome 12"/>
</dbReference>
<keyword evidence="3" id="KW-1185">Reference proteome</keyword>
<reference evidence="2" key="1">
    <citation type="submission" date="2021-02" db="EMBL/GenBank/DDBJ databases">
        <authorList>
            <person name="Bekaert M."/>
        </authorList>
    </citation>
    <scope>NUCLEOTIDE SEQUENCE</scope>
    <source>
        <strain evidence="2">IoA-00</strain>
    </source>
</reference>
<dbReference type="InterPro" id="IPR043502">
    <property type="entry name" value="DNA/RNA_pol_sf"/>
</dbReference>
<evidence type="ECO:0000256" key="1">
    <source>
        <dbReference type="SAM" id="MobiDB-lite"/>
    </source>
</evidence>
<protein>
    <submittedName>
        <fullName evidence="2">(salmon louse) hypothetical protein</fullName>
    </submittedName>
</protein>
<feature type="compositionally biased region" description="Basic and acidic residues" evidence="1">
    <location>
        <begin position="240"/>
        <end position="250"/>
    </location>
</feature>
<dbReference type="InterPro" id="IPR043128">
    <property type="entry name" value="Rev_trsase/Diguanyl_cyclase"/>
</dbReference>
<dbReference type="Gene3D" id="3.10.10.10">
    <property type="entry name" value="HIV Type 1 Reverse Transcriptase, subunit A, domain 1"/>
    <property type="match status" value="1"/>
</dbReference>
<dbReference type="AlphaFoldDB" id="A0A7R8CHL2"/>
<dbReference type="GO" id="GO:0071897">
    <property type="term" value="P:DNA biosynthetic process"/>
    <property type="evidence" value="ECO:0007669"/>
    <property type="project" value="UniProtKB-ARBA"/>
</dbReference>
<dbReference type="Gene3D" id="3.30.70.270">
    <property type="match status" value="1"/>
</dbReference>
<name>A0A7R8CHL2_LEPSM</name>